<dbReference type="Gene3D" id="2.60.40.1180">
    <property type="entry name" value="Golgi alpha-mannosidase II"/>
    <property type="match status" value="1"/>
</dbReference>
<evidence type="ECO:0000313" key="3">
    <source>
        <dbReference type="EMBL" id="QSI76624.1"/>
    </source>
</evidence>
<dbReference type="Proteomes" id="UP000663570">
    <property type="component" value="Chromosome"/>
</dbReference>
<dbReference type="SMART" id="SM01066">
    <property type="entry name" value="CBM_25"/>
    <property type="match status" value="3"/>
</dbReference>
<dbReference type="InterPro" id="IPR013780">
    <property type="entry name" value="Glyco_hydro_b"/>
</dbReference>
<dbReference type="SUPFAM" id="SSF49265">
    <property type="entry name" value="Fibronectin type III"/>
    <property type="match status" value="2"/>
</dbReference>
<proteinExistence type="predicted"/>
<dbReference type="PANTHER" id="PTHR10357:SF209">
    <property type="entry name" value="PERIPLASMIC ALPHA-AMYLASE"/>
    <property type="match status" value="1"/>
</dbReference>
<gene>
    <name evidence="3" type="ORF">JY500_19525</name>
</gene>
<dbReference type="RefSeq" id="WP_206254266.1">
    <property type="nucleotide sequence ID" value="NZ_CP071060.1"/>
</dbReference>
<dbReference type="Pfam" id="PF03423">
    <property type="entry name" value="CBM_25"/>
    <property type="match status" value="3"/>
</dbReference>
<feature type="domain" description="Fibronectin type-III" evidence="2">
    <location>
        <begin position="124"/>
        <end position="212"/>
    </location>
</feature>
<dbReference type="SMART" id="SM00060">
    <property type="entry name" value="FN3"/>
    <property type="match status" value="3"/>
</dbReference>
<dbReference type="Gene3D" id="3.20.20.80">
    <property type="entry name" value="Glycosidases"/>
    <property type="match status" value="2"/>
</dbReference>
<dbReference type="SUPFAM" id="SSF51445">
    <property type="entry name" value="(Trans)glycosidases"/>
    <property type="match status" value="1"/>
</dbReference>
<dbReference type="InterPro" id="IPR017853">
    <property type="entry name" value="GH"/>
</dbReference>
<feature type="signal peptide" evidence="1">
    <location>
        <begin position="1"/>
        <end position="26"/>
    </location>
</feature>
<evidence type="ECO:0000313" key="4">
    <source>
        <dbReference type="Proteomes" id="UP000663570"/>
    </source>
</evidence>
<dbReference type="InterPro" id="IPR005085">
    <property type="entry name" value="CBM25"/>
</dbReference>
<sequence length="1162" mass="122645">MKVWNAHSARVLSAAMFAAVGHAAFANSAIVYYKPATSWTTTNIHYGVNGTWTNVPGVAMDNACTGWKSKTVDVGSATSWQVTFNNGAGTWDNNAGKNYTVGTGIVTINNGVVTTTSPCGDITPPTVPTGLTAGTIASTSASFSWTASTDNVGVVAYDIFRNGSKINSSTTTSFTDTGLSPNTAYSYTVSARDAAGASSAQSTALPITTLPAGTNSATVYYKPAAGWTSINIHYGINNTWTTPPGVAMTLACTGWYARTVSLGDATSFAATFNNGSGTWDNNGSKNYTLGTGNVTVSGGVIGAGNPCAGVDTKPPSVPASVISTGTTASSISLSWAASTDDVGVTGYNIYRNGAKVNSSATPSYTDTGLAANTAYSYTISAFDAAKNESAQSAPPLTVSTQPATDSSAVVYYYTGTRGWSSVNIHYGLNGTWTTPPGTAMNEAGCTSWVKKTVNLGALTSMKADFNNGSTWDNNGGIDYTINAGTTTVKDGVVTTNAAAPCVIDTTPPSNPTTLAGTADGTTVTLTWIASTDPESPTITYVITRTGGSGPQTFTATTNRYVDSSGAPNTTYSYTVVAKNATGLSSGASNTAPVTTGNQTVPKKTFSWDNATVYFLLTDRFVNGDTTNDRSYGRESAKDGTPFNNRLSDFPATFHGGDLKGLLSKINEGYFDKLGINAIWMSAPYEQIHGFVSGDGHKHYGYHGYYALDFSSMDKNMGSRADLQAVVDAAHAKGIRIVMDVVMNHAGYDTLKDMWEFGFGGLVNGWENTAFKTDDLVDYNTHIKPYMDPNNANWSQWWSPDWLRVSNGLVGYSACTGTDGLTGCVGYLPDFRTDNFSAVGLPPLLVNKWTKEGTLNEKKASLDAWFSQTGRQRTPVNHLVKWLTDYVRDFGIDGFRVDTAKHVELANWKVLKDEAQRARRDWIAANPAKAALLTGDTDFWMTGEAWGHGTDRDGYFDNGFDSMINFNFKGAANSLTGMESTYVTLAGVNTDNSKPYNLLSYISSHDVGLYDRANLKTGLAALLMAPGGVQIFYGDESGRPNLSCCGDHVWRGDMNWSSPDTAALAHAQKLGKFRNAHVAVGAGSHQKLADSPYTFARTKGSDKVVVAFGASGNVSISVAGVFADGLLVRDAYTGATATVSGGRVSVTADSNGVVLLEDAATVQ</sequence>
<dbReference type="Pfam" id="PF00128">
    <property type="entry name" value="Alpha-amylase"/>
    <property type="match status" value="1"/>
</dbReference>
<dbReference type="PROSITE" id="PS50853">
    <property type="entry name" value="FN3"/>
    <property type="match status" value="3"/>
</dbReference>
<dbReference type="Gene3D" id="2.60.40.10">
    <property type="entry name" value="Immunoglobulins"/>
    <property type="match status" value="6"/>
</dbReference>
<feature type="chain" id="PRO_5046248089" description="Fibronectin type-III domain-containing protein" evidence="1">
    <location>
        <begin position="27"/>
        <end position="1162"/>
    </location>
</feature>
<feature type="domain" description="Fibronectin type-III" evidence="2">
    <location>
        <begin position="507"/>
        <end position="598"/>
    </location>
</feature>
<name>A0ABX7M7K3_9RHOO</name>
<dbReference type="CDD" id="cd00063">
    <property type="entry name" value="FN3"/>
    <property type="match status" value="3"/>
</dbReference>
<dbReference type="InterPro" id="IPR006047">
    <property type="entry name" value="GH13_cat_dom"/>
</dbReference>
<accession>A0ABX7M7K3</accession>
<evidence type="ECO:0000259" key="2">
    <source>
        <dbReference type="PROSITE" id="PS50853"/>
    </source>
</evidence>
<keyword evidence="1" id="KW-0732">Signal</keyword>
<reference evidence="3 4" key="1">
    <citation type="submission" date="2021-02" db="EMBL/GenBank/DDBJ databases">
        <title>Niveibacterium changnyeongensis HC41.</title>
        <authorList>
            <person name="Kang M."/>
        </authorList>
    </citation>
    <scope>NUCLEOTIDE SEQUENCE [LARGE SCALE GENOMIC DNA]</scope>
    <source>
        <strain evidence="3 4">HC41</strain>
    </source>
</reference>
<dbReference type="InterPro" id="IPR036116">
    <property type="entry name" value="FN3_sf"/>
</dbReference>
<protein>
    <recommendedName>
        <fullName evidence="2">Fibronectin type-III domain-containing protein</fullName>
    </recommendedName>
</protein>
<evidence type="ECO:0000256" key="1">
    <source>
        <dbReference type="SAM" id="SignalP"/>
    </source>
</evidence>
<dbReference type="SMART" id="SM00642">
    <property type="entry name" value="Aamy"/>
    <property type="match status" value="1"/>
</dbReference>
<dbReference type="PANTHER" id="PTHR10357">
    <property type="entry name" value="ALPHA-AMYLASE FAMILY MEMBER"/>
    <property type="match status" value="1"/>
</dbReference>
<dbReference type="Pfam" id="PF00041">
    <property type="entry name" value="fn3"/>
    <property type="match status" value="2"/>
</dbReference>
<organism evidence="3 4">
    <name type="scientific">Niveibacterium microcysteis</name>
    <dbReference type="NCBI Taxonomy" id="2811415"/>
    <lineage>
        <taxon>Bacteria</taxon>
        <taxon>Pseudomonadati</taxon>
        <taxon>Pseudomonadota</taxon>
        <taxon>Betaproteobacteria</taxon>
        <taxon>Rhodocyclales</taxon>
        <taxon>Rhodocyclaceae</taxon>
        <taxon>Niveibacterium</taxon>
    </lineage>
</organism>
<dbReference type="SUPFAM" id="SSF51011">
    <property type="entry name" value="Glycosyl hydrolase domain"/>
    <property type="match status" value="1"/>
</dbReference>
<feature type="domain" description="Fibronectin type-III" evidence="2">
    <location>
        <begin position="317"/>
        <end position="403"/>
    </location>
</feature>
<dbReference type="InterPro" id="IPR003961">
    <property type="entry name" value="FN3_dom"/>
</dbReference>
<dbReference type="InterPro" id="IPR013783">
    <property type="entry name" value="Ig-like_fold"/>
</dbReference>
<dbReference type="EMBL" id="CP071060">
    <property type="protein sequence ID" value="QSI76624.1"/>
    <property type="molecule type" value="Genomic_DNA"/>
</dbReference>
<keyword evidence="4" id="KW-1185">Reference proteome</keyword>